<comment type="caution">
    <text evidence="1">The sequence shown here is derived from an EMBL/GenBank/DDBJ whole genome shotgun (WGS) entry which is preliminary data.</text>
</comment>
<evidence type="ECO:0000313" key="2">
    <source>
        <dbReference type="Proteomes" id="UP001500604"/>
    </source>
</evidence>
<gene>
    <name evidence="1" type="ORF">GCM10023116_46560</name>
</gene>
<reference evidence="2" key="1">
    <citation type="journal article" date="2019" name="Int. J. Syst. Evol. Microbiol.">
        <title>The Global Catalogue of Microorganisms (GCM) 10K type strain sequencing project: providing services to taxonomists for standard genome sequencing and annotation.</title>
        <authorList>
            <consortium name="The Broad Institute Genomics Platform"/>
            <consortium name="The Broad Institute Genome Sequencing Center for Infectious Disease"/>
            <person name="Wu L."/>
            <person name="Ma J."/>
        </authorList>
    </citation>
    <scope>NUCLEOTIDE SEQUENCE [LARGE SCALE GENOMIC DNA]</scope>
    <source>
        <strain evidence="2">JCM 17805</strain>
    </source>
</reference>
<evidence type="ECO:0008006" key="3">
    <source>
        <dbReference type="Google" id="ProtNLM"/>
    </source>
</evidence>
<evidence type="ECO:0000313" key="1">
    <source>
        <dbReference type="EMBL" id="GAA4652372.1"/>
    </source>
</evidence>
<accession>A0ABP8V9E3</accession>
<organism evidence="1 2">
    <name type="scientific">Kistimonas scapharcae</name>
    <dbReference type="NCBI Taxonomy" id="1036133"/>
    <lineage>
        <taxon>Bacteria</taxon>
        <taxon>Pseudomonadati</taxon>
        <taxon>Pseudomonadota</taxon>
        <taxon>Gammaproteobacteria</taxon>
        <taxon>Oceanospirillales</taxon>
        <taxon>Endozoicomonadaceae</taxon>
        <taxon>Kistimonas</taxon>
    </lineage>
</organism>
<dbReference type="Proteomes" id="UP001500604">
    <property type="component" value="Unassembled WGS sequence"/>
</dbReference>
<proteinExistence type="predicted"/>
<protein>
    <recommendedName>
        <fullName evidence="3">DNA-binding protein</fullName>
    </recommendedName>
</protein>
<dbReference type="EMBL" id="BAABFL010000474">
    <property type="protein sequence ID" value="GAA4652372.1"/>
    <property type="molecule type" value="Genomic_DNA"/>
</dbReference>
<name>A0ABP8V9E3_9GAMM</name>
<keyword evidence="2" id="KW-1185">Reference proteome</keyword>
<sequence length="159" mass="18144">MMDGYFHKPDALELALQSINPVIKAQHRKEIEQDVARFIANGGSIDKRDIMIRRKAGTFNNKPAVSLVTINRWRGVLNDMDTAAERQYRKMPGKYLLQRAEVAALMGRSPSNLTRIPGLPEAKRQPTGKFLYQLQEVLSFIDMAKREVARHDRRRAGQA</sequence>